<dbReference type="Proteomes" id="UP001595764">
    <property type="component" value="Unassembled WGS sequence"/>
</dbReference>
<organism evidence="1 2">
    <name type="scientific">Amycolatopsis halotolerans</name>
    <dbReference type="NCBI Taxonomy" id="330083"/>
    <lineage>
        <taxon>Bacteria</taxon>
        <taxon>Bacillati</taxon>
        <taxon>Actinomycetota</taxon>
        <taxon>Actinomycetes</taxon>
        <taxon>Pseudonocardiales</taxon>
        <taxon>Pseudonocardiaceae</taxon>
        <taxon>Amycolatopsis</taxon>
    </lineage>
</organism>
<protein>
    <recommendedName>
        <fullName evidence="3">Minor tail protein</fullName>
    </recommendedName>
</protein>
<name>A0ABV7QL73_9PSEU</name>
<accession>A0ABV7QL73</accession>
<dbReference type="RefSeq" id="WP_377872957.1">
    <property type="nucleotide sequence ID" value="NZ_JBHMAY010000043.1"/>
</dbReference>
<evidence type="ECO:0000313" key="1">
    <source>
        <dbReference type="EMBL" id="MFC3513043.1"/>
    </source>
</evidence>
<proteinExistence type="predicted"/>
<evidence type="ECO:0008006" key="3">
    <source>
        <dbReference type="Google" id="ProtNLM"/>
    </source>
</evidence>
<reference evidence="2" key="1">
    <citation type="journal article" date="2019" name="Int. J. Syst. Evol. Microbiol.">
        <title>The Global Catalogue of Microorganisms (GCM) 10K type strain sequencing project: providing services to taxonomists for standard genome sequencing and annotation.</title>
        <authorList>
            <consortium name="The Broad Institute Genomics Platform"/>
            <consortium name="The Broad Institute Genome Sequencing Center for Infectious Disease"/>
            <person name="Wu L."/>
            <person name="Ma J."/>
        </authorList>
    </citation>
    <scope>NUCLEOTIDE SEQUENCE [LARGE SCALE GENOMIC DNA]</scope>
    <source>
        <strain evidence="2">CGMCC 4.7682</strain>
    </source>
</reference>
<comment type="caution">
    <text evidence="1">The sequence shown here is derived from an EMBL/GenBank/DDBJ whole genome shotgun (WGS) entry which is preliminary data.</text>
</comment>
<dbReference type="EMBL" id="JBHRWI010000027">
    <property type="protein sequence ID" value="MFC3513043.1"/>
    <property type="molecule type" value="Genomic_DNA"/>
</dbReference>
<keyword evidence="2" id="KW-1185">Reference proteome</keyword>
<gene>
    <name evidence="1" type="ORF">ACFORO_22930</name>
</gene>
<evidence type="ECO:0000313" key="2">
    <source>
        <dbReference type="Proteomes" id="UP001595764"/>
    </source>
</evidence>
<sequence length="205" mass="21170">MAGALEYRGPAPVDGVDVATMGQLPAVEAQATDTTLYGDQVSTLRRADAIWGETLSPGYLTVWATIAPRSIAASVAKFCVYAAHTGLAGFDFGVYVGPNLSSVERKATVSGLAWIATVGMKSVNLGTLTVNRGDVVAFAGLTTGSGTAPRLASTTPATGAGASALLNETPYSVYRSGQAAPLPTTLNLNDAVWTRANQKFWGSLR</sequence>